<dbReference type="EMBL" id="JAVRRJ010000008">
    <property type="protein sequence ID" value="KAK5082140.1"/>
    <property type="molecule type" value="Genomic_DNA"/>
</dbReference>
<keyword evidence="4" id="KW-0007">Acetylation</keyword>
<dbReference type="GO" id="GO:0005737">
    <property type="term" value="C:cytoplasm"/>
    <property type="evidence" value="ECO:0007669"/>
    <property type="project" value="UniProtKB-SubCell"/>
</dbReference>
<dbReference type="Pfam" id="PF07986">
    <property type="entry name" value="TBCC"/>
    <property type="match status" value="1"/>
</dbReference>
<proteinExistence type="inferred from homology"/>
<comment type="similarity">
    <text evidence="2">Belongs to the TBCC family.</text>
</comment>
<evidence type="ECO:0000256" key="2">
    <source>
        <dbReference type="ARBA" id="ARBA00008848"/>
    </source>
</evidence>
<evidence type="ECO:0000256" key="4">
    <source>
        <dbReference type="ARBA" id="ARBA00022990"/>
    </source>
</evidence>
<dbReference type="GO" id="GO:0015631">
    <property type="term" value="F:tubulin binding"/>
    <property type="evidence" value="ECO:0007669"/>
    <property type="project" value="InterPro"/>
</dbReference>
<gene>
    <name evidence="8" type="ORF">LTR05_007283</name>
</gene>
<evidence type="ECO:0000256" key="6">
    <source>
        <dbReference type="SAM" id="MobiDB-lite"/>
    </source>
</evidence>
<comment type="subcellular location">
    <subcellularLocation>
        <location evidence="1">Cytoplasm</location>
    </subcellularLocation>
</comment>
<dbReference type="Proteomes" id="UP001309876">
    <property type="component" value="Unassembled WGS sequence"/>
</dbReference>
<evidence type="ECO:0000313" key="9">
    <source>
        <dbReference type="Proteomes" id="UP001309876"/>
    </source>
</evidence>
<feature type="domain" description="C-CAP/cofactor C-like" evidence="7">
    <location>
        <begin position="208"/>
        <end position="328"/>
    </location>
</feature>
<protein>
    <recommendedName>
        <fullName evidence="7">C-CAP/cofactor C-like domain-containing protein</fullName>
    </recommendedName>
</protein>
<name>A0AAN7SUT8_9EURO</name>
<dbReference type="InterPro" id="IPR038397">
    <property type="entry name" value="TBCC_N_sf"/>
</dbReference>
<dbReference type="InterPro" id="IPR016098">
    <property type="entry name" value="CAP/MinC_C"/>
</dbReference>
<dbReference type="Gene3D" id="2.160.20.70">
    <property type="match status" value="1"/>
</dbReference>
<dbReference type="InterPro" id="IPR012945">
    <property type="entry name" value="Tubulin-bd_cofactor_C_dom"/>
</dbReference>
<dbReference type="PANTHER" id="PTHR15139">
    <property type="entry name" value="TUBULIN FOLDING COFACTOR C"/>
    <property type="match status" value="1"/>
</dbReference>
<dbReference type="AlphaFoldDB" id="A0AAN7SUT8"/>
<dbReference type="InterPro" id="IPR027684">
    <property type="entry name" value="TBCC"/>
</dbReference>
<dbReference type="GO" id="GO:0007021">
    <property type="term" value="P:tubulin complex assembly"/>
    <property type="evidence" value="ECO:0007669"/>
    <property type="project" value="TreeGrafter"/>
</dbReference>
<dbReference type="PROSITE" id="PS51329">
    <property type="entry name" value="C_CAP_COFACTOR_C"/>
    <property type="match status" value="1"/>
</dbReference>
<dbReference type="Pfam" id="PF16752">
    <property type="entry name" value="TBCC_N"/>
    <property type="match status" value="1"/>
</dbReference>
<accession>A0AAN7SUT8</accession>
<evidence type="ECO:0000259" key="7">
    <source>
        <dbReference type="PROSITE" id="PS51329"/>
    </source>
</evidence>
<keyword evidence="3" id="KW-0963">Cytoplasm</keyword>
<evidence type="ECO:0000313" key="8">
    <source>
        <dbReference type="EMBL" id="KAK5082140.1"/>
    </source>
</evidence>
<dbReference type="InterPro" id="IPR017901">
    <property type="entry name" value="C-CAP_CF_C-like"/>
</dbReference>
<organism evidence="8 9">
    <name type="scientific">Lithohypha guttulata</name>
    <dbReference type="NCBI Taxonomy" id="1690604"/>
    <lineage>
        <taxon>Eukaryota</taxon>
        <taxon>Fungi</taxon>
        <taxon>Dikarya</taxon>
        <taxon>Ascomycota</taxon>
        <taxon>Pezizomycotina</taxon>
        <taxon>Eurotiomycetes</taxon>
        <taxon>Chaetothyriomycetidae</taxon>
        <taxon>Chaetothyriales</taxon>
        <taxon>Trichomeriaceae</taxon>
        <taxon>Lithohypha</taxon>
    </lineage>
</organism>
<comment type="caution">
    <text evidence="8">The sequence shown here is derived from an EMBL/GenBank/DDBJ whole genome shotgun (WGS) entry which is preliminary data.</text>
</comment>
<evidence type="ECO:0000256" key="3">
    <source>
        <dbReference type="ARBA" id="ARBA00022490"/>
    </source>
</evidence>
<dbReference type="InterPro" id="IPR031925">
    <property type="entry name" value="TBCC_N"/>
</dbReference>
<keyword evidence="9" id="KW-1185">Reference proteome</keyword>
<sequence>MSEGPIEIDGGHVPALNFHQRFRQEISTLRESIDTLAIPDLTASERQASNDQVLAGLAKLSAELADASGNLPSYDQRSYNQALKELYDKLAITRASQTPKPKFSFKNKRLAAPVSETNSVSTSRSVTPTHLRDTVYGPIQDSPMPALPSPASHSEYSRNPGRNVLEQRVSADTSMIQDRDHFAVVGRSNTYVGIATITAPGIIDAAGGAQGCIVSDTADSIVDLTPHSNINPPPFLTITSVQSSLLLAPSIKGPAHITALHRSILVLSSHQFRMHDSHEVDVYLFCSSRPIIENCSNIRFASMPSRFIDTTDLRNRTNMFDQVDDFKWLRAEPSPNWSLMDDEEQISDGVWSDVLQIVHRLHDDTPEAGKVLVKEAVGGVLSKLGKSSRATS</sequence>
<evidence type="ECO:0000256" key="5">
    <source>
        <dbReference type="ARBA" id="ARBA00026055"/>
    </source>
</evidence>
<reference evidence="8 9" key="1">
    <citation type="submission" date="2023-08" db="EMBL/GenBank/DDBJ databases">
        <title>Black Yeasts Isolated from many extreme environments.</title>
        <authorList>
            <person name="Coleine C."/>
            <person name="Stajich J.E."/>
            <person name="Selbmann L."/>
        </authorList>
    </citation>
    <scope>NUCLEOTIDE SEQUENCE [LARGE SCALE GENOMIC DNA]</scope>
    <source>
        <strain evidence="8 9">CCFEE 5910</strain>
    </source>
</reference>
<evidence type="ECO:0000256" key="1">
    <source>
        <dbReference type="ARBA" id="ARBA00004496"/>
    </source>
</evidence>
<dbReference type="PANTHER" id="PTHR15139:SF0">
    <property type="entry name" value="TUBULIN-SPECIFIC CHAPERONE C"/>
    <property type="match status" value="1"/>
</dbReference>
<dbReference type="Gene3D" id="1.20.58.1250">
    <property type="entry name" value="Tubulin Binding Cofactor C, N-terminal domain"/>
    <property type="match status" value="1"/>
</dbReference>
<comment type="subunit">
    <text evidence="5">Supercomplex made of cofactors A to E. Cofactors A and D function by capturing and stabilizing tubulin in a quasi-native conformation. Cofactor E binds to the cofactor D-tubulin complex; interaction with cofactor C then causes the release of tubulin polypeptides that are committed to the native state.</text>
</comment>
<dbReference type="GO" id="GO:0007023">
    <property type="term" value="P:post-chaperonin tubulin folding pathway"/>
    <property type="evidence" value="ECO:0007669"/>
    <property type="project" value="InterPro"/>
</dbReference>
<feature type="region of interest" description="Disordered" evidence="6">
    <location>
        <begin position="138"/>
        <end position="162"/>
    </location>
</feature>